<dbReference type="InterPro" id="IPR009057">
    <property type="entry name" value="Homeodomain-like_sf"/>
</dbReference>
<dbReference type="PANTHER" id="PTHR33795">
    <property type="entry name" value="INSERTION ELEMENT IS150 PROTEIN INSJ"/>
    <property type="match status" value="1"/>
</dbReference>
<dbReference type="GO" id="GO:0043565">
    <property type="term" value="F:sequence-specific DNA binding"/>
    <property type="evidence" value="ECO:0007669"/>
    <property type="project" value="InterPro"/>
</dbReference>
<sequence length="186" mass="21637">MAKYSMAFKLKIVREYLAGKGGYRTLSKCWQVPSIRLQEWVKSYQTFGEAGLKRSRVQQTYSFEFKRSAVECYLSTEASYQEAALSLGLNNPSLLVRWTKDYRRGGVDALRPKPKGRTPTMPKQHKESIQDTPQDETTQQLRTLQEENLRLRIENAYLKELRRLRLQEEMQSKRQGSSAASEENFS</sequence>
<organism evidence="4 5">
    <name type="scientific">Centipeda periodontii DSM 2778</name>
    <dbReference type="NCBI Taxonomy" id="888060"/>
    <lineage>
        <taxon>Bacteria</taxon>
        <taxon>Bacillati</taxon>
        <taxon>Bacillota</taxon>
        <taxon>Negativicutes</taxon>
        <taxon>Selenomonadales</taxon>
        <taxon>Selenomonadaceae</taxon>
        <taxon>Centipeda</taxon>
    </lineage>
</organism>
<dbReference type="SUPFAM" id="SSF48295">
    <property type="entry name" value="TrpR-like"/>
    <property type="match status" value="1"/>
</dbReference>
<evidence type="ECO:0000256" key="2">
    <source>
        <dbReference type="SAM" id="MobiDB-lite"/>
    </source>
</evidence>
<evidence type="ECO:0000313" key="4">
    <source>
        <dbReference type="EMBL" id="EGK58994.1"/>
    </source>
</evidence>
<dbReference type="InterPro" id="IPR036388">
    <property type="entry name" value="WH-like_DNA-bd_sf"/>
</dbReference>
<dbReference type="Gene3D" id="1.10.10.60">
    <property type="entry name" value="Homeodomain-like"/>
    <property type="match status" value="1"/>
</dbReference>
<dbReference type="InterPro" id="IPR052057">
    <property type="entry name" value="IS150/IS1296_orfA-like"/>
</dbReference>
<name>F5RNC5_9FIRM</name>
<evidence type="ECO:0000256" key="1">
    <source>
        <dbReference type="ARBA" id="ARBA00038232"/>
    </source>
</evidence>
<feature type="domain" description="Insertion element IS150 protein InsJ-like helix-turn-helix" evidence="3">
    <location>
        <begin position="65"/>
        <end position="117"/>
    </location>
</feature>
<dbReference type="Proteomes" id="UP000004067">
    <property type="component" value="Unassembled WGS sequence"/>
</dbReference>
<dbReference type="PANTHER" id="PTHR33795:SF1">
    <property type="entry name" value="INSERTION ELEMENT IS150 PROTEIN INSJ"/>
    <property type="match status" value="1"/>
</dbReference>
<dbReference type="STRING" id="888060.HMPREF9081_1761"/>
<dbReference type="Pfam" id="PF13518">
    <property type="entry name" value="HTH_28"/>
    <property type="match status" value="1"/>
</dbReference>
<dbReference type="InterPro" id="IPR010921">
    <property type="entry name" value="Trp_repressor/repl_initiator"/>
</dbReference>
<comment type="caution">
    <text evidence="4">The sequence shown here is derived from an EMBL/GenBank/DDBJ whole genome shotgun (WGS) entry which is preliminary data.</text>
</comment>
<dbReference type="HOGENOM" id="CLU_027402_17_0_9"/>
<dbReference type="Gene3D" id="1.10.10.10">
    <property type="entry name" value="Winged helix-like DNA-binding domain superfamily/Winged helix DNA-binding domain"/>
    <property type="match status" value="1"/>
</dbReference>
<dbReference type="AlphaFoldDB" id="F5RNC5"/>
<proteinExistence type="inferred from homology"/>
<reference evidence="4 5" key="1">
    <citation type="submission" date="2011-04" db="EMBL/GenBank/DDBJ databases">
        <authorList>
            <person name="Muzny D."/>
            <person name="Qin X."/>
            <person name="Deng J."/>
            <person name="Jiang H."/>
            <person name="Liu Y."/>
            <person name="Qu J."/>
            <person name="Song X.-Z."/>
            <person name="Zhang L."/>
            <person name="Thornton R."/>
            <person name="Coyle M."/>
            <person name="Francisco L."/>
            <person name="Jackson L."/>
            <person name="Javaid M."/>
            <person name="Korchina V."/>
            <person name="Kovar C."/>
            <person name="Mata R."/>
            <person name="Mathew T."/>
            <person name="Ngo R."/>
            <person name="Nguyen L."/>
            <person name="Nguyen N."/>
            <person name="Okwuonu G."/>
            <person name="Ongeri F."/>
            <person name="Pham C."/>
            <person name="Simmons D."/>
            <person name="Wilczek-Boney K."/>
            <person name="Hale W."/>
            <person name="Jakkamsetti A."/>
            <person name="Pham P."/>
            <person name="Ruth R."/>
            <person name="San Lucas F."/>
            <person name="Warren J."/>
            <person name="Zhang J."/>
            <person name="Zhao Z."/>
            <person name="Zhou C."/>
            <person name="Zhu D."/>
            <person name="Lee S."/>
            <person name="Bess C."/>
            <person name="Blankenburg K."/>
            <person name="Forbes L."/>
            <person name="Fu Q."/>
            <person name="Gubbala S."/>
            <person name="Hirani K."/>
            <person name="Jayaseelan J.C."/>
            <person name="Lara F."/>
            <person name="Munidasa M."/>
            <person name="Palculict T."/>
            <person name="Patil S."/>
            <person name="Pu L.-L."/>
            <person name="Saada N."/>
            <person name="Tang L."/>
            <person name="Weissenberger G."/>
            <person name="Zhu Y."/>
            <person name="Hemphill L."/>
            <person name="Shang Y."/>
            <person name="Youmans B."/>
            <person name="Ayvaz T."/>
            <person name="Ross M."/>
            <person name="Santibanez J."/>
            <person name="Aqrawi P."/>
            <person name="Gross S."/>
            <person name="Joshi V."/>
            <person name="Fowler G."/>
            <person name="Nazareth L."/>
            <person name="Reid J."/>
            <person name="Worley K."/>
            <person name="Petrosino J."/>
            <person name="Highlander S."/>
            <person name="Gibbs R."/>
        </authorList>
    </citation>
    <scope>NUCLEOTIDE SEQUENCE [LARGE SCALE GENOMIC DNA]</scope>
    <source>
        <strain evidence="4 5">DSM 2778</strain>
    </source>
</reference>
<accession>F5RNC5</accession>
<comment type="similarity">
    <text evidence="1">Belongs to the IS150/IS1296 orfA family.</text>
</comment>
<evidence type="ECO:0000313" key="5">
    <source>
        <dbReference type="Proteomes" id="UP000004067"/>
    </source>
</evidence>
<dbReference type="EMBL" id="AFHQ01000041">
    <property type="protein sequence ID" value="EGK58994.1"/>
    <property type="molecule type" value="Genomic_DNA"/>
</dbReference>
<dbReference type="InterPro" id="IPR055247">
    <property type="entry name" value="InsJ-like_HTH"/>
</dbReference>
<gene>
    <name evidence="4" type="ORF">HMPREF9081_1761</name>
</gene>
<keyword evidence="5" id="KW-1185">Reference proteome</keyword>
<evidence type="ECO:0000259" key="3">
    <source>
        <dbReference type="Pfam" id="PF13518"/>
    </source>
</evidence>
<dbReference type="SUPFAM" id="SSF46689">
    <property type="entry name" value="Homeodomain-like"/>
    <property type="match status" value="1"/>
</dbReference>
<dbReference type="eggNOG" id="COG2963">
    <property type="taxonomic scope" value="Bacteria"/>
</dbReference>
<feature type="region of interest" description="Disordered" evidence="2">
    <location>
        <begin position="107"/>
        <end position="138"/>
    </location>
</feature>
<protein>
    <submittedName>
        <fullName evidence="4">Isrso11-transposon protein</fullName>
    </submittedName>
</protein>